<proteinExistence type="predicted"/>
<feature type="compositionally biased region" description="Basic and acidic residues" evidence="1">
    <location>
        <begin position="135"/>
        <end position="150"/>
    </location>
</feature>
<dbReference type="GO" id="GO:0030077">
    <property type="term" value="C:plasma membrane light-harvesting complex"/>
    <property type="evidence" value="ECO:0007669"/>
    <property type="project" value="InterPro"/>
</dbReference>
<dbReference type="InterPro" id="IPR014747">
    <property type="entry name" value="Bac_photo_RC_H_C"/>
</dbReference>
<evidence type="ECO:0000313" key="5">
    <source>
        <dbReference type="Proteomes" id="UP000312032"/>
    </source>
</evidence>
<reference evidence="4 5" key="1">
    <citation type="submission" date="2019-06" db="EMBL/GenBank/DDBJ databases">
        <authorList>
            <person name="Li J."/>
        </authorList>
    </citation>
    <scope>NUCLEOTIDE SEQUENCE [LARGE SCALE GENOMIC DNA]</scope>
    <source>
        <strain evidence="4 5">LMG 28165</strain>
    </source>
</reference>
<dbReference type="PANTHER" id="PTHR38463:SF1">
    <property type="entry name" value="STRESS RESPONSE PROTEIN YSNF"/>
    <property type="match status" value="1"/>
</dbReference>
<dbReference type="InterPro" id="IPR019060">
    <property type="entry name" value="DUF2382"/>
</dbReference>
<dbReference type="OrthoDB" id="3712018at2"/>
<dbReference type="InterPro" id="IPR052967">
    <property type="entry name" value="Stress_Response_Assoc"/>
</dbReference>
<dbReference type="Gene3D" id="3.90.50.10">
    <property type="entry name" value="Photosynthetic Reaction Center, subunit H, domain 2"/>
    <property type="match status" value="1"/>
</dbReference>
<feature type="domain" description="DUF2382" evidence="3">
    <location>
        <begin position="169"/>
        <end position="276"/>
    </location>
</feature>
<evidence type="ECO:0000259" key="2">
    <source>
        <dbReference type="Pfam" id="PF05239"/>
    </source>
</evidence>
<dbReference type="InterPro" id="IPR011033">
    <property type="entry name" value="PRC_barrel-like_sf"/>
</dbReference>
<dbReference type="Proteomes" id="UP000312032">
    <property type="component" value="Unassembled WGS sequence"/>
</dbReference>
<keyword evidence="5" id="KW-1185">Reference proteome</keyword>
<feature type="domain" description="PRC-barrel" evidence="2">
    <location>
        <begin position="5"/>
        <end position="66"/>
    </location>
</feature>
<comment type="caution">
    <text evidence="4">The sequence shown here is derived from an EMBL/GenBank/DDBJ whole genome shotgun (WGS) entry which is preliminary data.</text>
</comment>
<dbReference type="RefSeq" id="WP_139466198.1">
    <property type="nucleotide sequence ID" value="NZ_VDHJ01000012.1"/>
</dbReference>
<dbReference type="NCBIfam" id="TIGR02271">
    <property type="entry name" value="YsnF/AvaK domain"/>
    <property type="match status" value="1"/>
</dbReference>
<protein>
    <submittedName>
        <fullName evidence="4">DUF2382 domain-containing protein</fullName>
    </submittedName>
</protein>
<accession>A0A5C4U315</accession>
<dbReference type="Pfam" id="PF05239">
    <property type="entry name" value="PRC"/>
    <property type="match status" value="1"/>
</dbReference>
<name>A0A5C4U315_9CORY</name>
<organism evidence="4 5">
    <name type="scientific">Corynebacterium tapiri</name>
    <dbReference type="NCBI Taxonomy" id="1448266"/>
    <lineage>
        <taxon>Bacteria</taxon>
        <taxon>Bacillati</taxon>
        <taxon>Actinomycetota</taxon>
        <taxon>Actinomycetes</taxon>
        <taxon>Mycobacteriales</taxon>
        <taxon>Corynebacteriaceae</taxon>
        <taxon>Corynebacterium</taxon>
    </lineage>
</organism>
<dbReference type="AlphaFoldDB" id="A0A5C4U315"/>
<sequence length="287" mass="31875">MATNHEIRELLEATAYDADGEKLGKVNEVYINDTSGQPDFIEVNHGLFGLGSSLVPLRGHDLNGEELRLAFPKDRIKDAPNVDADAHLSNEEQENLYRHYGLDRAENRTSYTDHRRNAGVAGAGAGVAGAGVAGADREREVETERRVEADRHAAADRDVHTNNDGEIIRSEERLNVNKERVGAGEVKLRKYVVNETETVEVPVQREEVSVERTPISADEAANYNGRIGEEEASVTLHEERVNVSKETVPVEKVNLNKETVQDTERVSETVAKERIDTTGTEDIERKK</sequence>
<gene>
    <name evidence="4" type="ORF">FHE74_09085</name>
</gene>
<evidence type="ECO:0000256" key="1">
    <source>
        <dbReference type="SAM" id="MobiDB-lite"/>
    </source>
</evidence>
<dbReference type="InterPro" id="IPR027275">
    <property type="entry name" value="PRC-brl_dom"/>
</dbReference>
<dbReference type="Pfam" id="PF09557">
    <property type="entry name" value="DUF2382"/>
    <property type="match status" value="1"/>
</dbReference>
<dbReference type="GO" id="GO:0019684">
    <property type="term" value="P:photosynthesis, light reaction"/>
    <property type="evidence" value="ECO:0007669"/>
    <property type="project" value="InterPro"/>
</dbReference>
<dbReference type="SUPFAM" id="SSF50346">
    <property type="entry name" value="PRC-barrel domain"/>
    <property type="match status" value="1"/>
</dbReference>
<dbReference type="EMBL" id="VDHJ01000012">
    <property type="protein sequence ID" value="TNL95737.1"/>
    <property type="molecule type" value="Genomic_DNA"/>
</dbReference>
<feature type="region of interest" description="Disordered" evidence="1">
    <location>
        <begin position="131"/>
        <end position="150"/>
    </location>
</feature>
<evidence type="ECO:0000259" key="3">
    <source>
        <dbReference type="Pfam" id="PF09557"/>
    </source>
</evidence>
<evidence type="ECO:0000313" key="4">
    <source>
        <dbReference type="EMBL" id="TNL95737.1"/>
    </source>
</evidence>
<feature type="region of interest" description="Disordered" evidence="1">
    <location>
        <begin position="264"/>
        <end position="287"/>
    </location>
</feature>
<dbReference type="PANTHER" id="PTHR38463">
    <property type="entry name" value="STRESS RESPONSE PROTEIN YSNF"/>
    <property type="match status" value="1"/>
</dbReference>